<dbReference type="SMART" id="SM00858">
    <property type="entry name" value="SAF"/>
    <property type="match status" value="1"/>
</dbReference>
<dbReference type="Gene3D" id="2.30.30.760">
    <property type="match status" value="1"/>
</dbReference>
<organism evidence="6 7">
    <name type="scientific">Sphingomonas endophytica</name>
    <dbReference type="NCBI Taxonomy" id="869719"/>
    <lineage>
        <taxon>Bacteria</taxon>
        <taxon>Pseudomonadati</taxon>
        <taxon>Pseudomonadota</taxon>
        <taxon>Alphaproteobacteria</taxon>
        <taxon>Sphingomonadales</taxon>
        <taxon>Sphingomonadaceae</taxon>
        <taxon>Sphingomonas</taxon>
    </lineage>
</organism>
<dbReference type="NCBIfam" id="TIGR03170">
    <property type="entry name" value="flgA_cterm"/>
    <property type="match status" value="1"/>
</dbReference>
<evidence type="ECO:0000256" key="1">
    <source>
        <dbReference type="ARBA" id="ARBA00004418"/>
    </source>
</evidence>
<dbReference type="PANTHER" id="PTHR36307:SF1">
    <property type="entry name" value="FLAGELLA BASAL BODY P-RING FORMATION PROTEIN FLGA"/>
    <property type="match status" value="1"/>
</dbReference>
<name>A0ABR6N630_9SPHN</name>
<protein>
    <recommendedName>
        <fullName evidence="4">Flagella basal body P-ring formation protein FlgA</fullName>
    </recommendedName>
</protein>
<dbReference type="RefSeq" id="WP_184035452.1">
    <property type="nucleotide sequence ID" value="NZ_BAABAR010000004.1"/>
</dbReference>
<comment type="subcellular location">
    <subcellularLocation>
        <location evidence="1 4">Periplasm</location>
    </subcellularLocation>
</comment>
<keyword evidence="2" id="KW-0732">Signal</keyword>
<evidence type="ECO:0000256" key="2">
    <source>
        <dbReference type="ARBA" id="ARBA00022729"/>
    </source>
</evidence>
<comment type="caution">
    <text evidence="6">The sequence shown here is derived from an EMBL/GenBank/DDBJ whole genome shotgun (WGS) entry which is preliminary data.</text>
</comment>
<dbReference type="InterPro" id="IPR017585">
    <property type="entry name" value="SAF_FlgA"/>
</dbReference>
<keyword evidence="4" id="KW-1005">Bacterial flagellum biogenesis</keyword>
<dbReference type="InterPro" id="IPR013974">
    <property type="entry name" value="SAF"/>
</dbReference>
<dbReference type="Pfam" id="PF13144">
    <property type="entry name" value="ChapFlgA"/>
    <property type="match status" value="1"/>
</dbReference>
<keyword evidence="7" id="KW-1185">Reference proteome</keyword>
<sequence>MLIALTLILAGQAAAPSRQSPSPAPRDTVTVAVLTHDVERNDRVTAGDFAPEDRPRAQVQGALSAHDADGLEAARRLVAGSVVRRGDLVAARLVRRGENVTITLASGALSITSAGRALSDGGAGQPVRVVALATNRTLDGVVDGEGRVRVTAR</sequence>
<feature type="domain" description="SAF" evidence="5">
    <location>
        <begin position="29"/>
        <end position="89"/>
    </location>
</feature>
<evidence type="ECO:0000313" key="7">
    <source>
        <dbReference type="Proteomes" id="UP000560131"/>
    </source>
</evidence>
<comment type="similarity">
    <text evidence="4">Belongs to the FlgA family.</text>
</comment>
<comment type="function">
    <text evidence="4">Involved in the assembly process of the P-ring formation. It may associate with FlgF on the rod constituting a structure essential for the P-ring assembly or may act as a modulator protein for the P-ring assembly.</text>
</comment>
<keyword evidence="3 4" id="KW-0574">Periplasm</keyword>
<reference evidence="6 7" key="1">
    <citation type="submission" date="2020-08" db="EMBL/GenBank/DDBJ databases">
        <title>Genomic Encyclopedia of Type Strains, Phase IV (KMG-IV): sequencing the most valuable type-strain genomes for metagenomic binning, comparative biology and taxonomic classification.</title>
        <authorList>
            <person name="Goeker M."/>
        </authorList>
    </citation>
    <scope>NUCLEOTIDE SEQUENCE [LARGE SCALE GENOMIC DNA]</scope>
    <source>
        <strain evidence="6 7">DSM 101535</strain>
    </source>
</reference>
<keyword evidence="6" id="KW-0969">Cilium</keyword>
<dbReference type="Proteomes" id="UP000560131">
    <property type="component" value="Unassembled WGS sequence"/>
</dbReference>
<dbReference type="PANTHER" id="PTHR36307">
    <property type="entry name" value="FLAGELLA BASAL BODY P-RING FORMATION PROTEIN FLGA"/>
    <property type="match status" value="1"/>
</dbReference>
<evidence type="ECO:0000313" key="6">
    <source>
        <dbReference type="EMBL" id="MBB5725650.1"/>
    </source>
</evidence>
<keyword evidence="6" id="KW-0282">Flagellum</keyword>
<dbReference type="CDD" id="cd11614">
    <property type="entry name" value="SAF_CpaB_FlgA_like"/>
    <property type="match status" value="1"/>
</dbReference>
<evidence type="ECO:0000259" key="5">
    <source>
        <dbReference type="SMART" id="SM00858"/>
    </source>
</evidence>
<proteinExistence type="inferred from homology"/>
<evidence type="ECO:0000256" key="3">
    <source>
        <dbReference type="ARBA" id="ARBA00022764"/>
    </source>
</evidence>
<keyword evidence="6" id="KW-0966">Cell projection</keyword>
<evidence type="ECO:0000256" key="4">
    <source>
        <dbReference type="RuleBase" id="RU362063"/>
    </source>
</evidence>
<dbReference type="InterPro" id="IPR039246">
    <property type="entry name" value="Flagellar_FlgA"/>
</dbReference>
<dbReference type="EMBL" id="JACIJN010000004">
    <property type="protein sequence ID" value="MBB5725650.1"/>
    <property type="molecule type" value="Genomic_DNA"/>
</dbReference>
<accession>A0ABR6N630</accession>
<gene>
    <name evidence="6" type="ORF">FHS97_001576</name>
</gene>